<evidence type="ECO:0000256" key="1">
    <source>
        <dbReference type="SAM" id="MobiDB-lite"/>
    </source>
</evidence>
<dbReference type="HOGENOM" id="CLU_1193061_0_0_0"/>
<dbReference type="OrthoDB" id="3199595at2"/>
<gene>
    <name evidence="2" type="ORF">NIDE3990</name>
</gene>
<evidence type="ECO:0000313" key="2">
    <source>
        <dbReference type="EMBL" id="CBK43659.1"/>
    </source>
</evidence>
<reference evidence="2 3" key="1">
    <citation type="journal article" date="2010" name="Proc. Natl. Acad. Sci. U.S.A.">
        <title>A Nitrospira metagenome illuminates the physiology and evolution of globally important nitrite-oxidizing bacteria.</title>
        <authorList>
            <person name="Lucker S."/>
            <person name="Wagner M."/>
            <person name="Maixner F."/>
            <person name="Pelletier E."/>
            <person name="Koch H."/>
            <person name="Vacherie B."/>
            <person name="Rattei T."/>
            <person name="Sinninghe Damste J."/>
            <person name="Spieck E."/>
            <person name="Le Paslier D."/>
            <person name="Daims H."/>
        </authorList>
    </citation>
    <scope>NUCLEOTIDE SEQUENCE [LARGE SCALE GENOMIC DNA]</scope>
</reference>
<organism evidence="2 3">
    <name type="scientific">Nitrospira defluvii</name>
    <dbReference type="NCBI Taxonomy" id="330214"/>
    <lineage>
        <taxon>Bacteria</taxon>
        <taxon>Pseudomonadati</taxon>
        <taxon>Nitrospirota</taxon>
        <taxon>Nitrospiria</taxon>
        <taxon>Nitrospirales</taxon>
        <taxon>Nitrospiraceae</taxon>
        <taxon>Nitrospira</taxon>
    </lineage>
</organism>
<keyword evidence="3" id="KW-1185">Reference proteome</keyword>
<accession>D8P827</accession>
<sequence>MGRLDVPKYFRVSGRFWFDERAAKWPDDLKLFALYILTNQHRTMEGIFVLPIPYMAADLRWPTKKIDHMMAALRDEEFISYDLDTSTILIRNALKYQSPENPNQSEACLRRIKELPKSSIVTEFQAMARKHCYRKGASASAQAFAQLLDKLLLEHFHEQLYPAGSTLNLESSSSPEPKTKSSSSPPLSSGVSLREMREERLAPHLRATEDVSSVRQLSEEYFGKTLQEAADG</sequence>
<dbReference type="KEGG" id="nde:NIDE3990"/>
<feature type="compositionally biased region" description="Basic and acidic residues" evidence="1">
    <location>
        <begin position="194"/>
        <end position="209"/>
    </location>
</feature>
<feature type="compositionally biased region" description="Low complexity" evidence="1">
    <location>
        <begin position="169"/>
        <end position="189"/>
    </location>
</feature>
<name>D8P827_9BACT</name>
<feature type="region of interest" description="Disordered" evidence="1">
    <location>
        <begin position="167"/>
        <end position="213"/>
    </location>
</feature>
<protein>
    <submittedName>
        <fullName evidence="2">Uncharacterized protein</fullName>
    </submittedName>
</protein>
<evidence type="ECO:0000313" key="3">
    <source>
        <dbReference type="Proteomes" id="UP000001660"/>
    </source>
</evidence>
<dbReference type="STRING" id="330214.NIDE3990"/>
<dbReference type="AlphaFoldDB" id="D8P827"/>
<dbReference type="EMBL" id="FP929003">
    <property type="protein sequence ID" value="CBK43659.1"/>
    <property type="molecule type" value="Genomic_DNA"/>
</dbReference>
<dbReference type="Proteomes" id="UP000001660">
    <property type="component" value="Chromosome"/>
</dbReference>
<proteinExistence type="predicted"/>